<accession>A0ACB9RMS8</accession>
<name>A0ACB9RMS8_9MYRT</name>
<evidence type="ECO:0000313" key="2">
    <source>
        <dbReference type="Proteomes" id="UP001057402"/>
    </source>
</evidence>
<protein>
    <submittedName>
        <fullName evidence="1">Uncharacterized protein</fullName>
    </submittedName>
</protein>
<organism evidence="1 2">
    <name type="scientific">Melastoma candidum</name>
    <dbReference type="NCBI Taxonomy" id="119954"/>
    <lineage>
        <taxon>Eukaryota</taxon>
        <taxon>Viridiplantae</taxon>
        <taxon>Streptophyta</taxon>
        <taxon>Embryophyta</taxon>
        <taxon>Tracheophyta</taxon>
        <taxon>Spermatophyta</taxon>
        <taxon>Magnoliopsida</taxon>
        <taxon>eudicotyledons</taxon>
        <taxon>Gunneridae</taxon>
        <taxon>Pentapetalae</taxon>
        <taxon>rosids</taxon>
        <taxon>malvids</taxon>
        <taxon>Myrtales</taxon>
        <taxon>Melastomataceae</taxon>
        <taxon>Melastomatoideae</taxon>
        <taxon>Melastomateae</taxon>
        <taxon>Melastoma</taxon>
    </lineage>
</organism>
<reference evidence="2" key="1">
    <citation type="journal article" date="2023" name="Front. Plant Sci.">
        <title>Chromosomal-level genome assembly of Melastoma candidum provides insights into trichome evolution.</title>
        <authorList>
            <person name="Zhong Y."/>
            <person name="Wu W."/>
            <person name="Sun C."/>
            <person name="Zou P."/>
            <person name="Liu Y."/>
            <person name="Dai S."/>
            <person name="Zhou R."/>
        </authorList>
    </citation>
    <scope>NUCLEOTIDE SEQUENCE [LARGE SCALE GENOMIC DNA]</scope>
</reference>
<sequence>MPDETIGVQEYVTCREGDMRSLPFPDNYFDEVKSTVFIHMVGMVYGHCTVEADVERMRVVGEPVTVLKARRDRDRVGPNPRLMTIFVG</sequence>
<dbReference type="EMBL" id="CM042882">
    <property type="protein sequence ID" value="KAI4380000.1"/>
    <property type="molecule type" value="Genomic_DNA"/>
</dbReference>
<gene>
    <name evidence="1" type="ORF">MLD38_006234</name>
</gene>
<evidence type="ECO:0000313" key="1">
    <source>
        <dbReference type="EMBL" id="KAI4380000.1"/>
    </source>
</evidence>
<comment type="caution">
    <text evidence="1">The sequence shown here is derived from an EMBL/GenBank/DDBJ whole genome shotgun (WGS) entry which is preliminary data.</text>
</comment>
<dbReference type="Proteomes" id="UP001057402">
    <property type="component" value="Chromosome 3"/>
</dbReference>
<proteinExistence type="predicted"/>
<keyword evidence="2" id="KW-1185">Reference proteome</keyword>